<dbReference type="AlphaFoldDB" id="A0A3B0S1B7"/>
<accession>A0A3B0S1B7</accession>
<evidence type="ECO:0000259" key="1">
    <source>
        <dbReference type="Pfam" id="PF13403"/>
    </source>
</evidence>
<proteinExistence type="predicted"/>
<dbReference type="EMBL" id="UOEG01000181">
    <property type="protein sequence ID" value="VAV98517.1"/>
    <property type="molecule type" value="Genomic_DNA"/>
</dbReference>
<protein>
    <recommendedName>
        <fullName evidence="1">Hedgehog/Intein (Hint) domain-containing protein</fullName>
    </recommendedName>
</protein>
<feature type="domain" description="Hedgehog/Intein (Hint)" evidence="1">
    <location>
        <begin position="65"/>
        <end position="211"/>
    </location>
</feature>
<evidence type="ECO:0000313" key="2">
    <source>
        <dbReference type="EMBL" id="VAV98517.1"/>
    </source>
</evidence>
<gene>
    <name evidence="2" type="ORF">MNBD_ALPHA07-1069</name>
</gene>
<dbReference type="Pfam" id="PF13403">
    <property type="entry name" value="Hint_2"/>
    <property type="match status" value="1"/>
</dbReference>
<sequence length="249" mass="27214">MAMTLQATDMQTITKPQKAPVPAGHGHKSATVRKCRISSLSRDGSVRVSEQIIPATNRFEPAFSGFARGTLLDTDQGPVAVEDLHPGMRLMTAEFGAMPLLWVGSITLFPRINGRDKVDECLTRVMADTYGMSRPDCDLIAGPGGRVLARSPSAADAHKSERVLIPVYELANGMNVIKITPQRPVQVYHVCLQEHVTLTAAGLEVESYHPGYGFEHAMGANLLAFFLSLFPHIRTPKDFGKLSHPRLPF</sequence>
<dbReference type="InterPro" id="IPR028992">
    <property type="entry name" value="Hedgehog/Intein_dom"/>
</dbReference>
<name>A0A3B0S1B7_9ZZZZ</name>
<reference evidence="2" key="1">
    <citation type="submission" date="2018-06" db="EMBL/GenBank/DDBJ databases">
        <authorList>
            <person name="Zhirakovskaya E."/>
        </authorList>
    </citation>
    <scope>NUCLEOTIDE SEQUENCE</scope>
</reference>
<organism evidence="2">
    <name type="scientific">hydrothermal vent metagenome</name>
    <dbReference type="NCBI Taxonomy" id="652676"/>
    <lineage>
        <taxon>unclassified sequences</taxon>
        <taxon>metagenomes</taxon>
        <taxon>ecological metagenomes</taxon>
    </lineage>
</organism>